<dbReference type="EMBL" id="CP104003">
    <property type="protein sequence ID" value="UWM54293.1"/>
    <property type="molecule type" value="Genomic_DNA"/>
</dbReference>
<gene>
    <name evidence="1" type="ORF">N0B31_19520</name>
</gene>
<dbReference type="GeneID" id="74944660"/>
<evidence type="ECO:0000313" key="1">
    <source>
        <dbReference type="EMBL" id="UWM54293.1"/>
    </source>
</evidence>
<dbReference type="KEGG" id="ssai:N0B31_19520"/>
<protein>
    <submittedName>
        <fullName evidence="1">Uncharacterized protein</fullName>
    </submittedName>
</protein>
<dbReference type="AlphaFoldDB" id="A0A9E7R3V6"/>
<keyword evidence="2" id="KW-1185">Reference proteome</keyword>
<name>A0A9E7R3V6_9EURY</name>
<proteinExistence type="predicted"/>
<dbReference type="RefSeq" id="WP_260593304.1">
    <property type="nucleotide sequence ID" value="NZ_CP104003.1"/>
</dbReference>
<evidence type="ECO:0000313" key="2">
    <source>
        <dbReference type="Proteomes" id="UP001057580"/>
    </source>
</evidence>
<organism evidence="1 2">
    <name type="scientific">Salinirubellus salinus</name>
    <dbReference type="NCBI Taxonomy" id="1364945"/>
    <lineage>
        <taxon>Archaea</taxon>
        <taxon>Methanobacteriati</taxon>
        <taxon>Methanobacteriota</taxon>
        <taxon>Stenosarchaea group</taxon>
        <taxon>Halobacteria</taxon>
        <taxon>Halobacteriales</taxon>
        <taxon>Natronomonadaceae</taxon>
        <taxon>Salinirubellus</taxon>
    </lineage>
</organism>
<sequence>MATGQHADRTGTETLPDVVGVRTRVVDRGRETVVVEFENGAELRYRAPAEDGAPVEEAWVAPGADPADPTVVNERGADAGEEALALRAVGEYLSFDDRRRAAFVWGERNLSALLGE</sequence>
<accession>A0A9E7R3V6</accession>
<dbReference type="Proteomes" id="UP001057580">
    <property type="component" value="Chromosome"/>
</dbReference>
<reference evidence="1" key="1">
    <citation type="submission" date="2022-09" db="EMBL/GenBank/DDBJ databases">
        <title>Diverse halophilic archaea isolated from saline environments.</title>
        <authorList>
            <person name="Cui H.-L."/>
        </authorList>
    </citation>
    <scope>NUCLEOTIDE SEQUENCE</scope>
    <source>
        <strain evidence="1">ZS-35-S2</strain>
    </source>
</reference>